<keyword evidence="3" id="KW-0418">Kinase</keyword>
<comment type="caution">
    <text evidence="6">The sequence shown here is derived from an EMBL/GenBank/DDBJ whole genome shotgun (WGS) entry which is preliminary data.</text>
</comment>
<dbReference type="InterPro" id="IPR000719">
    <property type="entry name" value="Prot_kinase_dom"/>
</dbReference>
<proteinExistence type="predicted"/>
<reference evidence="6 7" key="2">
    <citation type="journal article" date="2018" name="New Phytol.">
        <title>High intraspecific genome diversity in the model arbuscular mycorrhizal symbiont Rhizophagus irregularis.</title>
        <authorList>
            <person name="Chen E.C.H."/>
            <person name="Morin E."/>
            <person name="Beaudet D."/>
            <person name="Noel J."/>
            <person name="Yildirir G."/>
            <person name="Ndikumana S."/>
            <person name="Charron P."/>
            <person name="St-Onge C."/>
            <person name="Giorgi J."/>
            <person name="Kruger M."/>
            <person name="Marton T."/>
            <person name="Ropars J."/>
            <person name="Grigoriev I.V."/>
            <person name="Hainaut M."/>
            <person name="Henrissat B."/>
            <person name="Roux C."/>
            <person name="Martin F."/>
            <person name="Corradi N."/>
        </authorList>
    </citation>
    <scope>NUCLEOTIDE SEQUENCE [LARGE SCALE GENOMIC DNA]</scope>
    <source>
        <strain evidence="6 7">DAOM 197198</strain>
    </source>
</reference>
<keyword evidence="2" id="KW-0547">Nucleotide-binding</keyword>
<keyword evidence="1" id="KW-0808">Transferase</keyword>
<sequence>NKKLKILRNIAEGLKHLHNQGIIHRDLHSGNILCENEDDPKFVTFFNHNPTLKYLRFYPDRNTTTNDNESVYGIILYMAPEILQRKEYTIFSDIYSFGMIMWELMTGRLPFEDQTIDVGLMSKICHDGLLPPITTNAPKDYIELMQECWNSDLIKRPEAANISKKL</sequence>
<feature type="non-terminal residue" evidence="6">
    <location>
        <position position="1"/>
    </location>
</feature>
<dbReference type="SUPFAM" id="SSF56112">
    <property type="entry name" value="Protein kinase-like (PK-like)"/>
    <property type="match status" value="1"/>
</dbReference>
<evidence type="ECO:0000256" key="4">
    <source>
        <dbReference type="ARBA" id="ARBA00022840"/>
    </source>
</evidence>
<feature type="domain" description="Protein kinase" evidence="5">
    <location>
        <begin position="1"/>
        <end position="166"/>
    </location>
</feature>
<gene>
    <name evidence="6" type="ORF">GLOIN_2v1436121</name>
</gene>
<protein>
    <submittedName>
        <fullName evidence="6">Kinase-like domain-containing protein</fullName>
    </submittedName>
</protein>
<dbReference type="Gene3D" id="1.10.510.10">
    <property type="entry name" value="Transferase(Phosphotransferase) domain 1"/>
    <property type="match status" value="1"/>
</dbReference>
<dbReference type="InterPro" id="IPR001245">
    <property type="entry name" value="Ser-Thr/Tyr_kinase_cat_dom"/>
</dbReference>
<keyword evidence="7" id="KW-1185">Reference proteome</keyword>
<dbReference type="GO" id="GO:0004674">
    <property type="term" value="F:protein serine/threonine kinase activity"/>
    <property type="evidence" value="ECO:0007669"/>
    <property type="project" value="TreeGrafter"/>
</dbReference>
<dbReference type="GO" id="GO:0005524">
    <property type="term" value="F:ATP binding"/>
    <property type="evidence" value="ECO:0007669"/>
    <property type="project" value="UniProtKB-KW"/>
</dbReference>
<feature type="non-terminal residue" evidence="6">
    <location>
        <position position="166"/>
    </location>
</feature>
<dbReference type="InterPro" id="IPR011009">
    <property type="entry name" value="Kinase-like_dom_sf"/>
</dbReference>
<keyword evidence="4" id="KW-0067">ATP-binding</keyword>
<evidence type="ECO:0000313" key="7">
    <source>
        <dbReference type="Proteomes" id="UP000018888"/>
    </source>
</evidence>
<evidence type="ECO:0000256" key="1">
    <source>
        <dbReference type="ARBA" id="ARBA00022679"/>
    </source>
</evidence>
<dbReference type="Proteomes" id="UP000018888">
    <property type="component" value="Unassembled WGS sequence"/>
</dbReference>
<dbReference type="AlphaFoldDB" id="A0A2P4QGF1"/>
<dbReference type="EMBL" id="AUPC02000047">
    <property type="protein sequence ID" value="POG76715.1"/>
    <property type="molecule type" value="Genomic_DNA"/>
</dbReference>
<name>A0A2P4QGF1_RHIID</name>
<dbReference type="PROSITE" id="PS50011">
    <property type="entry name" value="PROTEIN_KINASE_DOM"/>
    <property type="match status" value="1"/>
</dbReference>
<evidence type="ECO:0000313" key="6">
    <source>
        <dbReference type="EMBL" id="POG76715.1"/>
    </source>
</evidence>
<evidence type="ECO:0000259" key="5">
    <source>
        <dbReference type="PROSITE" id="PS50011"/>
    </source>
</evidence>
<accession>A0A2P4QGF1</accession>
<dbReference type="PANTHER" id="PTHR44329">
    <property type="entry name" value="SERINE/THREONINE-PROTEIN KINASE TNNI3K-RELATED"/>
    <property type="match status" value="1"/>
</dbReference>
<organism evidence="6 7">
    <name type="scientific">Rhizophagus irregularis (strain DAOM 181602 / DAOM 197198 / MUCL 43194)</name>
    <name type="common">Arbuscular mycorrhizal fungus</name>
    <name type="synonym">Glomus intraradices</name>
    <dbReference type="NCBI Taxonomy" id="747089"/>
    <lineage>
        <taxon>Eukaryota</taxon>
        <taxon>Fungi</taxon>
        <taxon>Fungi incertae sedis</taxon>
        <taxon>Mucoromycota</taxon>
        <taxon>Glomeromycotina</taxon>
        <taxon>Glomeromycetes</taxon>
        <taxon>Glomerales</taxon>
        <taxon>Glomeraceae</taxon>
        <taxon>Rhizophagus</taxon>
    </lineage>
</organism>
<dbReference type="PANTHER" id="PTHR44329:SF288">
    <property type="entry name" value="MITOGEN-ACTIVATED PROTEIN KINASE KINASE KINASE 20"/>
    <property type="match status" value="1"/>
</dbReference>
<reference evidence="6 7" key="1">
    <citation type="journal article" date="2013" name="Proc. Natl. Acad. Sci. U.S.A.">
        <title>Genome of an arbuscular mycorrhizal fungus provides insight into the oldest plant symbiosis.</title>
        <authorList>
            <person name="Tisserant E."/>
            <person name="Malbreil M."/>
            <person name="Kuo A."/>
            <person name="Kohler A."/>
            <person name="Symeonidi A."/>
            <person name="Balestrini R."/>
            <person name="Charron P."/>
            <person name="Duensing N."/>
            <person name="Frei Dit Frey N."/>
            <person name="Gianinazzi-Pearson V."/>
            <person name="Gilbert L.B."/>
            <person name="Handa Y."/>
            <person name="Herr J.R."/>
            <person name="Hijri M."/>
            <person name="Koul R."/>
            <person name="Kawaguchi M."/>
            <person name="Krajinski F."/>
            <person name="Lammers P.J."/>
            <person name="Masclaux F.G."/>
            <person name="Murat C."/>
            <person name="Morin E."/>
            <person name="Ndikumana S."/>
            <person name="Pagni M."/>
            <person name="Petitpierre D."/>
            <person name="Requena N."/>
            <person name="Rosikiewicz P."/>
            <person name="Riley R."/>
            <person name="Saito K."/>
            <person name="San Clemente H."/>
            <person name="Shapiro H."/>
            <person name="van Tuinen D."/>
            <person name="Becard G."/>
            <person name="Bonfante P."/>
            <person name="Paszkowski U."/>
            <person name="Shachar-Hill Y.Y."/>
            <person name="Tuskan G.A."/>
            <person name="Young P.W."/>
            <person name="Sanders I.R."/>
            <person name="Henrissat B."/>
            <person name="Rensing S.A."/>
            <person name="Grigoriev I.V."/>
            <person name="Corradi N."/>
            <person name="Roux C."/>
            <person name="Martin F."/>
        </authorList>
    </citation>
    <scope>NUCLEOTIDE SEQUENCE [LARGE SCALE GENOMIC DNA]</scope>
    <source>
        <strain evidence="6 7">DAOM 197198</strain>
    </source>
</reference>
<dbReference type="InterPro" id="IPR051681">
    <property type="entry name" value="Ser/Thr_Kinases-Pseudokinases"/>
</dbReference>
<dbReference type="VEuPathDB" id="FungiDB:RhiirFUN_005954"/>
<evidence type="ECO:0000256" key="3">
    <source>
        <dbReference type="ARBA" id="ARBA00022777"/>
    </source>
</evidence>
<dbReference type="Pfam" id="PF07714">
    <property type="entry name" value="PK_Tyr_Ser-Thr"/>
    <property type="match status" value="1"/>
</dbReference>
<evidence type="ECO:0000256" key="2">
    <source>
        <dbReference type="ARBA" id="ARBA00022741"/>
    </source>
</evidence>